<proteinExistence type="predicted"/>
<evidence type="ECO:0000313" key="1">
    <source>
        <dbReference type="EMBL" id="JAH79755.1"/>
    </source>
</evidence>
<reference evidence="1" key="1">
    <citation type="submission" date="2014-11" db="EMBL/GenBank/DDBJ databases">
        <authorList>
            <person name="Amaro Gonzalez C."/>
        </authorList>
    </citation>
    <scope>NUCLEOTIDE SEQUENCE</scope>
</reference>
<dbReference type="EMBL" id="GBXM01028822">
    <property type="protein sequence ID" value="JAH79755.1"/>
    <property type="molecule type" value="Transcribed_RNA"/>
</dbReference>
<organism evidence="1">
    <name type="scientific">Anguilla anguilla</name>
    <name type="common">European freshwater eel</name>
    <name type="synonym">Muraena anguilla</name>
    <dbReference type="NCBI Taxonomy" id="7936"/>
    <lineage>
        <taxon>Eukaryota</taxon>
        <taxon>Metazoa</taxon>
        <taxon>Chordata</taxon>
        <taxon>Craniata</taxon>
        <taxon>Vertebrata</taxon>
        <taxon>Euteleostomi</taxon>
        <taxon>Actinopterygii</taxon>
        <taxon>Neopterygii</taxon>
        <taxon>Teleostei</taxon>
        <taxon>Anguilliformes</taxon>
        <taxon>Anguillidae</taxon>
        <taxon>Anguilla</taxon>
    </lineage>
</organism>
<sequence>MPVMYGNVILPKKLFFREESQQKAI</sequence>
<reference evidence="1" key="2">
    <citation type="journal article" date="2015" name="Fish Shellfish Immunol.">
        <title>Early steps in the European eel (Anguilla anguilla)-Vibrio vulnificus interaction in the gills: Role of the RtxA13 toxin.</title>
        <authorList>
            <person name="Callol A."/>
            <person name="Pajuelo D."/>
            <person name="Ebbesson L."/>
            <person name="Teles M."/>
            <person name="MacKenzie S."/>
            <person name="Amaro C."/>
        </authorList>
    </citation>
    <scope>NUCLEOTIDE SEQUENCE</scope>
</reference>
<dbReference type="AlphaFoldDB" id="A0A0E9VQV5"/>
<accession>A0A0E9VQV5</accession>
<name>A0A0E9VQV5_ANGAN</name>
<protein>
    <submittedName>
        <fullName evidence="1">Uncharacterized protein</fullName>
    </submittedName>
</protein>